<dbReference type="InterPro" id="IPR000073">
    <property type="entry name" value="AB_hydrolase_1"/>
</dbReference>
<dbReference type="GO" id="GO:0046464">
    <property type="term" value="P:acylglycerol catabolic process"/>
    <property type="evidence" value="ECO:0007669"/>
    <property type="project" value="TreeGrafter"/>
</dbReference>
<dbReference type="Gene3D" id="3.40.50.1820">
    <property type="entry name" value="alpha/beta hydrolase"/>
    <property type="match status" value="1"/>
</dbReference>
<dbReference type="GO" id="GO:0047372">
    <property type="term" value="F:monoacylglycerol lipase activity"/>
    <property type="evidence" value="ECO:0007669"/>
    <property type="project" value="TreeGrafter"/>
</dbReference>
<dbReference type="STRING" id="1797457.A2160_02200"/>
<dbReference type="PANTHER" id="PTHR43798">
    <property type="entry name" value="MONOACYLGLYCEROL LIPASE"/>
    <property type="match status" value="1"/>
</dbReference>
<dbReference type="GO" id="GO:0016020">
    <property type="term" value="C:membrane"/>
    <property type="evidence" value="ECO:0007669"/>
    <property type="project" value="TreeGrafter"/>
</dbReference>
<feature type="domain" description="AB hydrolase-1" evidence="1">
    <location>
        <begin position="5"/>
        <end position="119"/>
    </location>
</feature>
<dbReference type="AlphaFoldDB" id="A0A1F5E7K5"/>
<sequence>MAQDTLIILHGWTRHHERWQTLIKILRHYGYQVVYLKLPGFTSLPLSRVWTIIDYAGWIKFFLDEQKIKTFSLIGHSNGGRIAAFFAAQNPKGLKKLILIDSAGVKNKYSFKRTILFPLAKIGNLFFAIPGIAYFRDIARSWLYRIAGEKDYFEAEPKLAKTMVGLINLDLVPYLGKIAHPVLLIWGAQDVTTPLKDALIFKKEVKKARLTVFPGGKHTLPYDKPLLVAREIIDFLKSN</sequence>
<dbReference type="Pfam" id="PF00561">
    <property type="entry name" value="Abhydrolase_1"/>
    <property type="match status" value="1"/>
</dbReference>
<evidence type="ECO:0000259" key="1">
    <source>
        <dbReference type="Pfam" id="PF00561"/>
    </source>
</evidence>
<organism evidence="2 3">
    <name type="scientific">Candidatus Beckwithbacteria bacterium RBG_13_42_9</name>
    <dbReference type="NCBI Taxonomy" id="1797457"/>
    <lineage>
        <taxon>Bacteria</taxon>
        <taxon>Candidatus Beckwithiibacteriota</taxon>
    </lineage>
</organism>
<protein>
    <recommendedName>
        <fullName evidence="1">AB hydrolase-1 domain-containing protein</fullName>
    </recommendedName>
</protein>
<dbReference type="InterPro" id="IPR029058">
    <property type="entry name" value="AB_hydrolase_fold"/>
</dbReference>
<dbReference type="SUPFAM" id="SSF53474">
    <property type="entry name" value="alpha/beta-Hydrolases"/>
    <property type="match status" value="1"/>
</dbReference>
<dbReference type="Proteomes" id="UP000177006">
    <property type="component" value="Unassembled WGS sequence"/>
</dbReference>
<dbReference type="InterPro" id="IPR050266">
    <property type="entry name" value="AB_hydrolase_sf"/>
</dbReference>
<gene>
    <name evidence="2" type="ORF">A2160_02200</name>
</gene>
<evidence type="ECO:0000313" key="3">
    <source>
        <dbReference type="Proteomes" id="UP000177006"/>
    </source>
</evidence>
<name>A0A1F5E7K5_9BACT</name>
<dbReference type="PRINTS" id="PR00111">
    <property type="entry name" value="ABHYDROLASE"/>
</dbReference>
<accession>A0A1F5E7K5</accession>
<dbReference type="EMBL" id="MEZK01000010">
    <property type="protein sequence ID" value="OGD63286.1"/>
    <property type="molecule type" value="Genomic_DNA"/>
</dbReference>
<evidence type="ECO:0000313" key="2">
    <source>
        <dbReference type="EMBL" id="OGD63286.1"/>
    </source>
</evidence>
<comment type="caution">
    <text evidence="2">The sequence shown here is derived from an EMBL/GenBank/DDBJ whole genome shotgun (WGS) entry which is preliminary data.</text>
</comment>
<dbReference type="PANTHER" id="PTHR43798:SF33">
    <property type="entry name" value="HYDROLASE, PUTATIVE (AFU_ORTHOLOGUE AFUA_2G14860)-RELATED"/>
    <property type="match status" value="1"/>
</dbReference>
<proteinExistence type="predicted"/>
<reference evidence="2 3" key="1">
    <citation type="journal article" date="2016" name="Nat. Commun.">
        <title>Thousands of microbial genomes shed light on interconnected biogeochemical processes in an aquifer system.</title>
        <authorList>
            <person name="Anantharaman K."/>
            <person name="Brown C.T."/>
            <person name="Hug L.A."/>
            <person name="Sharon I."/>
            <person name="Castelle C.J."/>
            <person name="Probst A.J."/>
            <person name="Thomas B.C."/>
            <person name="Singh A."/>
            <person name="Wilkins M.J."/>
            <person name="Karaoz U."/>
            <person name="Brodie E.L."/>
            <person name="Williams K.H."/>
            <person name="Hubbard S.S."/>
            <person name="Banfield J.F."/>
        </authorList>
    </citation>
    <scope>NUCLEOTIDE SEQUENCE [LARGE SCALE GENOMIC DNA]</scope>
</reference>